<evidence type="ECO:0000256" key="13">
    <source>
        <dbReference type="ARBA" id="ARBA00022840"/>
    </source>
</evidence>
<dbReference type="Pfam" id="PF11808">
    <property type="entry name" value="PhoR"/>
    <property type="match status" value="1"/>
</dbReference>
<evidence type="ECO:0000256" key="16">
    <source>
        <dbReference type="ARBA" id="ARBA00023136"/>
    </source>
</evidence>
<keyword evidence="9 21" id="KW-0808">Transferase</keyword>
<dbReference type="SMART" id="SM00388">
    <property type="entry name" value="HisKA"/>
    <property type="match status" value="1"/>
</dbReference>
<dbReference type="GO" id="GO:0004721">
    <property type="term" value="F:phosphoprotein phosphatase activity"/>
    <property type="evidence" value="ECO:0007669"/>
    <property type="project" value="InterPro"/>
</dbReference>
<keyword evidence="14 18" id="KW-1133">Transmembrane helix</keyword>
<reference evidence="21" key="1">
    <citation type="submission" date="2018-06" db="EMBL/GenBank/DDBJ databases">
        <authorList>
            <person name="Zhirakovskaya E."/>
        </authorList>
    </citation>
    <scope>NUCLEOTIDE SEQUENCE</scope>
</reference>
<dbReference type="GO" id="GO:0006355">
    <property type="term" value="P:regulation of DNA-templated transcription"/>
    <property type="evidence" value="ECO:0007669"/>
    <property type="project" value="InterPro"/>
</dbReference>
<dbReference type="InterPro" id="IPR003594">
    <property type="entry name" value="HATPase_dom"/>
</dbReference>
<dbReference type="GO" id="GO:0006817">
    <property type="term" value="P:phosphate ion transport"/>
    <property type="evidence" value="ECO:0007669"/>
    <property type="project" value="UniProtKB-KW"/>
</dbReference>
<evidence type="ECO:0000256" key="15">
    <source>
        <dbReference type="ARBA" id="ARBA00023012"/>
    </source>
</evidence>
<keyword evidence="16 18" id="KW-0472">Membrane</keyword>
<dbReference type="Gene3D" id="3.30.565.10">
    <property type="entry name" value="Histidine kinase-like ATPase, C-terminal domain"/>
    <property type="match status" value="1"/>
</dbReference>
<evidence type="ECO:0000256" key="12">
    <source>
        <dbReference type="ARBA" id="ARBA00022777"/>
    </source>
</evidence>
<keyword evidence="7" id="KW-0597">Phosphoprotein</keyword>
<keyword evidence="13" id="KW-0067">ATP-binding</keyword>
<evidence type="ECO:0000259" key="19">
    <source>
        <dbReference type="PROSITE" id="PS50109"/>
    </source>
</evidence>
<evidence type="ECO:0000256" key="4">
    <source>
        <dbReference type="ARBA" id="ARBA00019665"/>
    </source>
</evidence>
<keyword evidence="10 18" id="KW-0812">Transmembrane</keyword>
<dbReference type="SMART" id="SM00387">
    <property type="entry name" value="HATPase_c"/>
    <property type="match status" value="1"/>
</dbReference>
<evidence type="ECO:0000256" key="18">
    <source>
        <dbReference type="SAM" id="Phobius"/>
    </source>
</evidence>
<evidence type="ECO:0000256" key="7">
    <source>
        <dbReference type="ARBA" id="ARBA00022553"/>
    </source>
</evidence>
<dbReference type="SUPFAM" id="SSF47384">
    <property type="entry name" value="Homodimeric domain of signal transducing histidine kinase"/>
    <property type="match status" value="1"/>
</dbReference>
<feature type="transmembrane region" description="Helical" evidence="18">
    <location>
        <begin position="12"/>
        <end position="45"/>
    </location>
</feature>
<dbReference type="SUPFAM" id="SSF55785">
    <property type="entry name" value="PYP-like sensor domain (PAS domain)"/>
    <property type="match status" value="1"/>
</dbReference>
<evidence type="ECO:0000256" key="5">
    <source>
        <dbReference type="ARBA" id="ARBA00022448"/>
    </source>
</evidence>
<dbReference type="GO" id="GO:0005886">
    <property type="term" value="C:plasma membrane"/>
    <property type="evidence" value="ECO:0007669"/>
    <property type="project" value="UniProtKB-SubCell"/>
</dbReference>
<feature type="domain" description="Histidine kinase" evidence="19">
    <location>
        <begin position="210"/>
        <end position="427"/>
    </location>
</feature>
<dbReference type="CDD" id="cd00130">
    <property type="entry name" value="PAS"/>
    <property type="match status" value="1"/>
</dbReference>
<dbReference type="Pfam" id="PF00989">
    <property type="entry name" value="PAS"/>
    <property type="match status" value="1"/>
</dbReference>
<dbReference type="AlphaFoldDB" id="A0A3B1ATN6"/>
<dbReference type="InterPro" id="IPR036890">
    <property type="entry name" value="HATPase_C_sf"/>
</dbReference>
<organism evidence="21">
    <name type="scientific">hydrothermal vent metagenome</name>
    <dbReference type="NCBI Taxonomy" id="652676"/>
    <lineage>
        <taxon>unclassified sequences</taxon>
        <taxon>metagenomes</taxon>
        <taxon>ecological metagenomes</taxon>
    </lineage>
</organism>
<dbReference type="PANTHER" id="PTHR45453">
    <property type="entry name" value="PHOSPHATE REGULON SENSOR PROTEIN PHOR"/>
    <property type="match status" value="1"/>
</dbReference>
<gene>
    <name evidence="21" type="ORF">MNBD_GAMMA22-2278</name>
</gene>
<evidence type="ECO:0000256" key="14">
    <source>
        <dbReference type="ARBA" id="ARBA00022989"/>
    </source>
</evidence>
<dbReference type="InterPro" id="IPR000014">
    <property type="entry name" value="PAS"/>
</dbReference>
<dbReference type="FunFam" id="1.10.287.130:FF:000001">
    <property type="entry name" value="Two-component sensor histidine kinase"/>
    <property type="match status" value="1"/>
</dbReference>
<comment type="function">
    <text evidence="17">Member of the two-component regulatory system PhoR/PhoB involved in the phosphate regulon genes expression. PhoR may function as a membrane-associated protein kinase that phosphorylates PhoB in response to environmental signals.</text>
</comment>
<dbReference type="InterPro" id="IPR021766">
    <property type="entry name" value="PhoR_N"/>
</dbReference>
<dbReference type="EMBL" id="UOFS01000033">
    <property type="protein sequence ID" value="VAW97354.1"/>
    <property type="molecule type" value="Genomic_DNA"/>
</dbReference>
<evidence type="ECO:0000256" key="10">
    <source>
        <dbReference type="ARBA" id="ARBA00022692"/>
    </source>
</evidence>
<accession>A0A3B1ATN6</accession>
<dbReference type="EC" id="2.7.13.3" evidence="3"/>
<dbReference type="InterPro" id="IPR050351">
    <property type="entry name" value="BphY/WalK/GraS-like"/>
</dbReference>
<dbReference type="GO" id="GO:0000155">
    <property type="term" value="F:phosphorelay sensor kinase activity"/>
    <property type="evidence" value="ECO:0007669"/>
    <property type="project" value="InterPro"/>
</dbReference>
<comment type="catalytic activity">
    <reaction evidence="1">
        <text>ATP + protein L-histidine = ADP + protein N-phospho-L-histidine.</text>
        <dbReference type="EC" id="2.7.13.3"/>
    </reaction>
</comment>
<evidence type="ECO:0000256" key="2">
    <source>
        <dbReference type="ARBA" id="ARBA00004236"/>
    </source>
</evidence>
<dbReference type="Pfam" id="PF02518">
    <property type="entry name" value="HATPase_c"/>
    <property type="match status" value="1"/>
</dbReference>
<dbReference type="Pfam" id="PF00512">
    <property type="entry name" value="HisKA"/>
    <property type="match status" value="1"/>
</dbReference>
<dbReference type="NCBIfam" id="TIGR02966">
    <property type="entry name" value="phoR_proteo"/>
    <property type="match status" value="1"/>
</dbReference>
<evidence type="ECO:0000259" key="20">
    <source>
        <dbReference type="PROSITE" id="PS50112"/>
    </source>
</evidence>
<evidence type="ECO:0000256" key="8">
    <source>
        <dbReference type="ARBA" id="ARBA00022592"/>
    </source>
</evidence>
<evidence type="ECO:0000256" key="6">
    <source>
        <dbReference type="ARBA" id="ARBA00022475"/>
    </source>
</evidence>
<dbReference type="GO" id="GO:0016036">
    <property type="term" value="P:cellular response to phosphate starvation"/>
    <property type="evidence" value="ECO:0007669"/>
    <property type="project" value="TreeGrafter"/>
</dbReference>
<dbReference type="InterPro" id="IPR004358">
    <property type="entry name" value="Sig_transdc_His_kin-like_C"/>
</dbReference>
<dbReference type="PANTHER" id="PTHR45453:SF1">
    <property type="entry name" value="PHOSPHATE REGULON SENSOR PROTEIN PHOR"/>
    <property type="match status" value="1"/>
</dbReference>
<keyword evidence="11" id="KW-0547">Nucleotide-binding</keyword>
<dbReference type="GO" id="GO:0005524">
    <property type="term" value="F:ATP binding"/>
    <property type="evidence" value="ECO:0007669"/>
    <property type="project" value="UniProtKB-KW"/>
</dbReference>
<evidence type="ECO:0000256" key="9">
    <source>
        <dbReference type="ARBA" id="ARBA00022679"/>
    </source>
</evidence>
<dbReference type="InterPro" id="IPR014310">
    <property type="entry name" value="Sig_transdc_His_kinase_PhoR"/>
</dbReference>
<dbReference type="SUPFAM" id="SSF55874">
    <property type="entry name" value="ATPase domain of HSP90 chaperone/DNA topoisomerase II/histidine kinase"/>
    <property type="match status" value="1"/>
</dbReference>
<keyword evidence="6" id="KW-1003">Cell membrane</keyword>
<evidence type="ECO:0000256" key="3">
    <source>
        <dbReference type="ARBA" id="ARBA00012438"/>
    </source>
</evidence>
<dbReference type="InterPro" id="IPR036097">
    <property type="entry name" value="HisK_dim/P_sf"/>
</dbReference>
<feature type="domain" description="PAS" evidence="20">
    <location>
        <begin position="94"/>
        <end position="149"/>
    </location>
</feature>
<name>A0A3B1ATN6_9ZZZZ</name>
<dbReference type="InterPro" id="IPR013767">
    <property type="entry name" value="PAS_fold"/>
</dbReference>
<proteinExistence type="predicted"/>
<dbReference type="NCBIfam" id="NF008235">
    <property type="entry name" value="PRK11006.1"/>
    <property type="match status" value="1"/>
</dbReference>
<dbReference type="PROSITE" id="PS50109">
    <property type="entry name" value="HIS_KIN"/>
    <property type="match status" value="1"/>
</dbReference>
<keyword evidence="15" id="KW-0902">Two-component regulatory system</keyword>
<dbReference type="SMART" id="SM00091">
    <property type="entry name" value="PAS"/>
    <property type="match status" value="1"/>
</dbReference>
<keyword evidence="12" id="KW-0418">Kinase</keyword>
<evidence type="ECO:0000256" key="11">
    <source>
        <dbReference type="ARBA" id="ARBA00022741"/>
    </source>
</evidence>
<comment type="subcellular location">
    <subcellularLocation>
        <location evidence="2">Cell membrane</location>
    </subcellularLocation>
</comment>
<keyword evidence="5" id="KW-0813">Transport</keyword>
<evidence type="ECO:0000313" key="21">
    <source>
        <dbReference type="EMBL" id="VAW97354.1"/>
    </source>
</evidence>
<dbReference type="Gene3D" id="3.30.450.20">
    <property type="entry name" value="PAS domain"/>
    <property type="match status" value="1"/>
</dbReference>
<dbReference type="InterPro" id="IPR035965">
    <property type="entry name" value="PAS-like_dom_sf"/>
</dbReference>
<dbReference type="InterPro" id="IPR003661">
    <property type="entry name" value="HisK_dim/P_dom"/>
</dbReference>
<evidence type="ECO:0000256" key="1">
    <source>
        <dbReference type="ARBA" id="ARBA00000085"/>
    </source>
</evidence>
<dbReference type="CDD" id="cd00082">
    <property type="entry name" value="HisKA"/>
    <property type="match status" value="1"/>
</dbReference>
<evidence type="ECO:0000256" key="17">
    <source>
        <dbReference type="ARBA" id="ARBA00025207"/>
    </source>
</evidence>
<protein>
    <recommendedName>
        <fullName evidence="4">Phosphate regulon sensor protein PhoR</fullName>
        <ecNumber evidence="3">2.7.13.3</ecNumber>
    </recommendedName>
</protein>
<dbReference type="InterPro" id="IPR005467">
    <property type="entry name" value="His_kinase_dom"/>
</dbReference>
<dbReference type="PRINTS" id="PR00344">
    <property type="entry name" value="BCTRLSENSOR"/>
</dbReference>
<dbReference type="Gene3D" id="1.10.287.130">
    <property type="match status" value="1"/>
</dbReference>
<dbReference type="PROSITE" id="PS50112">
    <property type="entry name" value="PAS"/>
    <property type="match status" value="1"/>
</dbReference>
<sequence>MKNDWLNEIGRIIWLVLAAIIVGLIIDKVLLSISLIMLFLLIWYLYNLRTLVIWFEKGKKYSPPTSIGIFGDLFNNLYRLQKQQRRRNKRLVNLISRFKESTKAMPDGIIILQQNGEIEWWNSAAVKLINLNYPDDLGQRITNLLRHPSFIRYYNLSEKLTNIKISSPIDDQKTITIRIIPYGNKQQLVMVRDVTLMQRVEDMQRDFIANISHELRTPITVMSGFLEEFEQTEPEDKEQWQHYIHLMQDQSSRMRNLVEDLMTLSRLEHENNEPRRDIVLMPFIIHSLKEEAELFSAKRQHQFMFEVDNNLYLNGDVKAIDSAFSNIIFNAINYSPDGSVINVKWFKDESGAYFSVKDQGIGIPTQHIPRLTERFYRVDVARSRDSGGSGLGLAIVNNVLVRHNATLKIESVVGQGSLFICKFPTELIILKDDVLSSNSTI</sequence>
<keyword evidence="8" id="KW-0592">Phosphate transport</keyword>
<dbReference type="FunFam" id="3.30.565.10:FF:000006">
    <property type="entry name" value="Sensor histidine kinase WalK"/>
    <property type="match status" value="1"/>
</dbReference>